<dbReference type="InterPro" id="IPR036179">
    <property type="entry name" value="Ig-like_dom_sf"/>
</dbReference>
<dbReference type="InterPro" id="IPR013783">
    <property type="entry name" value="Ig-like_fold"/>
</dbReference>
<evidence type="ECO:0000313" key="1">
    <source>
        <dbReference type="EMBL" id="KAJ8952547.1"/>
    </source>
</evidence>
<reference evidence="1" key="1">
    <citation type="journal article" date="2023" name="Insect Mol. Biol.">
        <title>Genome sequencing provides insights into the evolution of gene families encoding plant cell wall-degrading enzymes in longhorned beetles.</title>
        <authorList>
            <person name="Shin N.R."/>
            <person name="Okamura Y."/>
            <person name="Kirsch R."/>
            <person name="Pauchet Y."/>
        </authorList>
    </citation>
    <scope>NUCLEOTIDE SEQUENCE</scope>
    <source>
        <strain evidence="1">RBIC_L_NR</strain>
    </source>
</reference>
<keyword evidence="2" id="KW-1185">Reference proteome</keyword>
<dbReference type="SUPFAM" id="SSF48726">
    <property type="entry name" value="Immunoglobulin"/>
    <property type="match status" value="2"/>
</dbReference>
<organism evidence="1 2">
    <name type="scientific">Rhamnusium bicolor</name>
    <dbReference type="NCBI Taxonomy" id="1586634"/>
    <lineage>
        <taxon>Eukaryota</taxon>
        <taxon>Metazoa</taxon>
        <taxon>Ecdysozoa</taxon>
        <taxon>Arthropoda</taxon>
        <taxon>Hexapoda</taxon>
        <taxon>Insecta</taxon>
        <taxon>Pterygota</taxon>
        <taxon>Neoptera</taxon>
        <taxon>Endopterygota</taxon>
        <taxon>Coleoptera</taxon>
        <taxon>Polyphaga</taxon>
        <taxon>Cucujiformia</taxon>
        <taxon>Chrysomeloidea</taxon>
        <taxon>Cerambycidae</taxon>
        <taxon>Lepturinae</taxon>
        <taxon>Rhagiini</taxon>
        <taxon>Rhamnusium</taxon>
    </lineage>
</organism>
<sequence>MYYRLNDYVSGTKYNDEEFINNNFENITAVTNTTLLLQCPKKSNKIKWKLLNHANSTNGKILQTNSDTFELRPISSQDNGVYGCFANESDIIKIYNITVFEPPHFTKNMEKHIFKPAGSMTSVLFSYKTERFPSKPYIKDGYPQNLTIVENRTAIFECPQIIADLEPYIQWVRIHNYSEVGDDYTKLKVTYLQKSNDDNVNPEVYQITNVTHEDEG</sequence>
<accession>A0AAV8YPF3</accession>
<dbReference type="Gene3D" id="2.60.40.10">
    <property type="entry name" value="Immunoglobulins"/>
    <property type="match status" value="2"/>
</dbReference>
<dbReference type="AlphaFoldDB" id="A0AAV8YPF3"/>
<protein>
    <recommendedName>
        <fullName evidence="3">Ig-like domain-containing protein</fullName>
    </recommendedName>
</protein>
<gene>
    <name evidence="1" type="ORF">NQ314_007516</name>
</gene>
<dbReference type="EMBL" id="JANEYF010002019">
    <property type="protein sequence ID" value="KAJ8952547.1"/>
    <property type="molecule type" value="Genomic_DNA"/>
</dbReference>
<comment type="caution">
    <text evidence="1">The sequence shown here is derived from an EMBL/GenBank/DDBJ whole genome shotgun (WGS) entry which is preliminary data.</text>
</comment>
<name>A0AAV8YPF3_9CUCU</name>
<feature type="non-terminal residue" evidence="1">
    <location>
        <position position="216"/>
    </location>
</feature>
<proteinExistence type="predicted"/>
<evidence type="ECO:0000313" key="2">
    <source>
        <dbReference type="Proteomes" id="UP001162156"/>
    </source>
</evidence>
<dbReference type="Proteomes" id="UP001162156">
    <property type="component" value="Unassembled WGS sequence"/>
</dbReference>
<evidence type="ECO:0008006" key="3">
    <source>
        <dbReference type="Google" id="ProtNLM"/>
    </source>
</evidence>